<dbReference type="GeneID" id="42178954"/>
<evidence type="ECO:0000313" key="2">
    <source>
        <dbReference type="EMBL" id="QCD65653.1"/>
    </source>
</evidence>
<dbReference type="OMA" id="YVETHDP"/>
<accession>A0A4D6KIM0</accession>
<sequence>MTLSEIAAGIEVTATQRQHGVASVDRTEGTLAERLDGVGTRLPCDPERAATLVEAYAAGESVGDAGRAAGLTPLTAAKTLHLCGEHVCPLSPRQRDVLDDWLSGDLARSEAVALTGASEREFALATYVATHEPIADAREALEGALTDGRGTDRQASLGDAVEQPSDLL</sequence>
<dbReference type="KEGG" id="halz:E5139_08420"/>
<dbReference type="AlphaFoldDB" id="A0A4D6KIM0"/>
<name>A0A4D6KIM0_9EURY</name>
<dbReference type="EMBL" id="CP039375">
    <property type="protein sequence ID" value="QCD65653.1"/>
    <property type="molecule type" value="Genomic_DNA"/>
</dbReference>
<reference evidence="2 3" key="2">
    <citation type="submission" date="2019-04" db="EMBL/GenBank/DDBJ databases">
        <authorList>
            <person name="Yang S."/>
            <person name="Wei W."/>
        </authorList>
    </citation>
    <scope>NUCLEOTIDE SEQUENCE [LARGE SCALE GENOMIC DNA]</scope>
    <source>
        <strain evidence="3">ZP60</strain>
    </source>
</reference>
<protein>
    <submittedName>
        <fullName evidence="2">Uncharacterized protein</fullName>
    </submittedName>
</protein>
<proteinExistence type="predicted"/>
<dbReference type="Pfam" id="PF25257">
    <property type="entry name" value="DUF7858"/>
    <property type="match status" value="1"/>
</dbReference>
<organism evidence="2 3">
    <name type="scientific">Halomicrobium mukohataei</name>
    <dbReference type="NCBI Taxonomy" id="57705"/>
    <lineage>
        <taxon>Archaea</taxon>
        <taxon>Methanobacteriati</taxon>
        <taxon>Methanobacteriota</taxon>
        <taxon>Stenosarchaea group</taxon>
        <taxon>Halobacteria</taxon>
        <taxon>Halobacteriales</taxon>
        <taxon>Haloarculaceae</taxon>
        <taxon>Halomicrobium</taxon>
    </lineage>
</organism>
<reference evidence="2 3" key="1">
    <citation type="submission" date="2019-04" db="EMBL/GenBank/DDBJ databases">
        <title>Complete genome sequence of Arthrobacter sp. ZXY-2 associated with effective atrazine degradation and salt adaptation.</title>
        <authorList>
            <person name="Zhao X."/>
        </authorList>
    </citation>
    <scope>NUCLEOTIDE SEQUENCE [LARGE SCALE GENOMIC DNA]</scope>
    <source>
        <strain evidence="3">ZP60</strain>
    </source>
</reference>
<evidence type="ECO:0000256" key="1">
    <source>
        <dbReference type="SAM" id="MobiDB-lite"/>
    </source>
</evidence>
<feature type="region of interest" description="Disordered" evidence="1">
    <location>
        <begin position="148"/>
        <end position="168"/>
    </location>
</feature>
<dbReference type="InterPro" id="IPR057180">
    <property type="entry name" value="DUF7858"/>
</dbReference>
<dbReference type="RefSeq" id="WP_015762021.1">
    <property type="nucleotide sequence ID" value="NZ_CP039375.1"/>
</dbReference>
<dbReference type="Proteomes" id="UP000297053">
    <property type="component" value="Chromosome"/>
</dbReference>
<gene>
    <name evidence="2" type="ORF">E5139_08420</name>
</gene>
<evidence type="ECO:0000313" key="3">
    <source>
        <dbReference type="Proteomes" id="UP000297053"/>
    </source>
</evidence>